<feature type="domain" description="IPO4/5-like TPR repeats" evidence="10">
    <location>
        <begin position="143"/>
        <end position="269"/>
    </location>
</feature>
<evidence type="ECO:0000256" key="7">
    <source>
        <dbReference type="ARBA" id="ARBA00023242"/>
    </source>
</evidence>
<feature type="region of interest" description="Disordered" evidence="9">
    <location>
        <begin position="380"/>
        <end position="407"/>
    </location>
</feature>
<protein>
    <recommendedName>
        <fullName evidence="10">IPO4/5-like TPR repeats domain-containing protein</fullName>
    </recommendedName>
</protein>
<dbReference type="Gene3D" id="1.25.10.10">
    <property type="entry name" value="Leucine-rich Repeat Variant"/>
    <property type="match status" value="1"/>
</dbReference>
<dbReference type="InterPro" id="IPR021133">
    <property type="entry name" value="HEAT_type_2"/>
</dbReference>
<keyword evidence="4" id="KW-0963">Cytoplasm</keyword>
<dbReference type="PROSITE" id="PS50077">
    <property type="entry name" value="HEAT_REPEAT"/>
    <property type="match status" value="1"/>
</dbReference>
<keyword evidence="12" id="KW-1185">Reference proteome</keyword>
<dbReference type="RefSeq" id="XP_004354586.1">
    <property type="nucleotide sequence ID" value="XM_004354534.1"/>
</dbReference>
<evidence type="ECO:0000256" key="4">
    <source>
        <dbReference type="ARBA" id="ARBA00022490"/>
    </source>
</evidence>
<dbReference type="SUPFAM" id="SSF48371">
    <property type="entry name" value="ARM repeat"/>
    <property type="match status" value="1"/>
</dbReference>
<dbReference type="KEGG" id="dfa:DFA_09231"/>
<gene>
    <name evidence="11" type="ORF">DFA_09231</name>
</gene>
<reference evidence="12" key="1">
    <citation type="journal article" date="2011" name="Genome Res.">
        <title>Phylogeny-wide analysis of social amoeba genomes highlights ancient origins for complex intercellular communication.</title>
        <authorList>
            <person name="Heidel A.J."/>
            <person name="Lawal H.M."/>
            <person name="Felder M."/>
            <person name="Schilde C."/>
            <person name="Helps N.R."/>
            <person name="Tunggal B."/>
            <person name="Rivero F."/>
            <person name="John U."/>
            <person name="Schleicher M."/>
            <person name="Eichinger L."/>
            <person name="Platzer M."/>
            <person name="Noegel A.A."/>
            <person name="Schaap P."/>
            <person name="Gloeckner G."/>
        </authorList>
    </citation>
    <scope>NUCLEOTIDE SEQUENCE [LARGE SCALE GENOMIC DNA]</scope>
    <source>
        <strain evidence="12">SH3</strain>
    </source>
</reference>
<keyword evidence="6" id="KW-0653">Protein transport</keyword>
<evidence type="ECO:0000256" key="8">
    <source>
        <dbReference type="PROSITE-ProRule" id="PRU00103"/>
    </source>
</evidence>
<dbReference type="InterPro" id="IPR016024">
    <property type="entry name" value="ARM-type_fold"/>
</dbReference>
<proteinExistence type="predicted"/>
<dbReference type="GO" id="GO:0005634">
    <property type="term" value="C:nucleus"/>
    <property type="evidence" value="ECO:0007669"/>
    <property type="project" value="UniProtKB-SubCell"/>
</dbReference>
<dbReference type="GO" id="GO:0006606">
    <property type="term" value="P:protein import into nucleus"/>
    <property type="evidence" value="ECO:0007669"/>
    <property type="project" value="InterPro"/>
</dbReference>
<dbReference type="InterPro" id="IPR057672">
    <property type="entry name" value="TPR_IPO4/5"/>
</dbReference>
<dbReference type="EMBL" id="GL883024">
    <property type="protein sequence ID" value="EGG16202.1"/>
    <property type="molecule type" value="Genomic_DNA"/>
</dbReference>
<evidence type="ECO:0000259" key="10">
    <source>
        <dbReference type="Pfam" id="PF25780"/>
    </source>
</evidence>
<keyword evidence="3" id="KW-0813">Transport</keyword>
<dbReference type="Proteomes" id="UP000007797">
    <property type="component" value="Unassembled WGS sequence"/>
</dbReference>
<dbReference type="Pfam" id="PF02985">
    <property type="entry name" value="HEAT"/>
    <property type="match status" value="1"/>
</dbReference>
<evidence type="ECO:0000256" key="6">
    <source>
        <dbReference type="ARBA" id="ARBA00022927"/>
    </source>
</evidence>
<dbReference type="OrthoDB" id="30818at2759"/>
<dbReference type="AlphaFoldDB" id="F4Q720"/>
<sequence>MEQPTDEWIQQIIHLSKKIKEFDDLISKDNNRNYSNRDSKSKESKRIAVALNSSECIGNILFYDKKQDAIYTNQVVSWLLYLLAHNDNLIIKQVSINVLNAMMTPFCIEYRALLFTNKTIKLLIIELINLLKLQHYSESINEKIRQSIISLALFINNNNNDRSLWNELLSIIFINSKEKGNGDLFREEMFYLIGEISCHFESTVVENIHSFKMLLEDGLQDTNGRVAVATLKATVDILCTDAMTQNPQPLLSLLPFVIPVIETSLNVNEQITEYCILTFQHFLEFQDFLFAQHTKQLIDTLLQVVAHPATNNNIILKRAAFDFLFSTASVYENVWNRKDSTSLVTHVYEWLFSSVQDIDIKDWTLNNKLIDNDLNHDQDEIEMEREKKEEEEEIEKDEEEEISMDDDEERIPRVKFRKTITKDVLSCFKDIARVMDDKLIPIALQQTKTYLKSQDWKKRYIALQFFGIISLPFNEFIKEKDFKDLLLIILEMVNDENPRVRWAFFNCLGELVKSFETILAKQSANVFISVKKAIQDPNERVQASCCSFIQSALVSEMIRKSDITLLSTIIDILQLLLQSSRIYVIENALSTISSLVKTFENDLIPYYPKIIKIIIELQKKYEINIETRLIHSRAIRLFGLFGELIDIEKKIYEKDFYTLVQYIQQLKGDSFDLVMYEFIFVCKGAAEILGKDFVVHLPIATKYIFQVLDRLIKVGVVEDRRKIVMTLETLGSILVALELDPLALEPYKNQLTSWVLQLCKLPFKKEIRRAAIKIVPLFCPIEHTVKMFFILFDVLVGSFLNDKEMVGEKLSATIELIEYAGDSFLSLQQIRTCLDDILVVKNFITANYQIHDKDSLFNAYSAITLLFSLHRDQCVSSIIGDQIQSSFIEYDTSTIIDVKALALGFIVELCALSDEATLLPWLPKLVPAMTSQLLSKNASMRQNAAHGLGVFAQMTRHHMAPYALNILQLYKTLIAEPKSRRKENIDATTSAISSIGKFIRHVPQLSTHVETIFSVWIGLAETVETEDKSLLVLDDILSIVQIYPNQCLGNDQNCKQLYNVIDQFSNFSNDHQSITDKILEFIKFRK</sequence>
<evidence type="ECO:0000313" key="12">
    <source>
        <dbReference type="Proteomes" id="UP000007797"/>
    </source>
</evidence>
<dbReference type="OMA" id="HEPENEH"/>
<comment type="subcellular location">
    <subcellularLocation>
        <location evidence="2">Cytoplasm</location>
    </subcellularLocation>
    <subcellularLocation>
        <location evidence="1">Nucleus</location>
    </subcellularLocation>
</comment>
<dbReference type="Pfam" id="PF25780">
    <property type="entry name" value="TPR_IPO5"/>
    <property type="match status" value="1"/>
</dbReference>
<feature type="repeat" description="HEAT" evidence="8">
    <location>
        <begin position="485"/>
        <end position="523"/>
    </location>
</feature>
<evidence type="ECO:0000256" key="3">
    <source>
        <dbReference type="ARBA" id="ARBA00022448"/>
    </source>
</evidence>
<evidence type="ECO:0000256" key="1">
    <source>
        <dbReference type="ARBA" id="ARBA00004123"/>
    </source>
</evidence>
<name>F4Q720_CACFS</name>
<dbReference type="GeneID" id="14868151"/>
<dbReference type="InterPro" id="IPR000357">
    <property type="entry name" value="HEAT"/>
</dbReference>
<feature type="compositionally biased region" description="Acidic residues" evidence="9">
    <location>
        <begin position="389"/>
        <end position="407"/>
    </location>
</feature>
<keyword evidence="5" id="KW-0677">Repeat</keyword>
<organism evidence="11 12">
    <name type="scientific">Cavenderia fasciculata</name>
    <name type="common">Slime mold</name>
    <name type="synonym">Dictyostelium fasciculatum</name>
    <dbReference type="NCBI Taxonomy" id="261658"/>
    <lineage>
        <taxon>Eukaryota</taxon>
        <taxon>Amoebozoa</taxon>
        <taxon>Evosea</taxon>
        <taxon>Eumycetozoa</taxon>
        <taxon>Dictyostelia</taxon>
        <taxon>Acytosteliales</taxon>
        <taxon>Cavenderiaceae</taxon>
        <taxon>Cavenderia</taxon>
    </lineage>
</organism>
<accession>F4Q720</accession>
<dbReference type="InterPro" id="IPR011989">
    <property type="entry name" value="ARM-like"/>
</dbReference>
<dbReference type="GO" id="GO:0005737">
    <property type="term" value="C:cytoplasm"/>
    <property type="evidence" value="ECO:0007669"/>
    <property type="project" value="UniProtKB-SubCell"/>
</dbReference>
<evidence type="ECO:0000256" key="2">
    <source>
        <dbReference type="ARBA" id="ARBA00004496"/>
    </source>
</evidence>
<dbReference type="PANTHER" id="PTHR10527">
    <property type="entry name" value="IMPORTIN BETA"/>
    <property type="match status" value="1"/>
</dbReference>
<evidence type="ECO:0000256" key="9">
    <source>
        <dbReference type="SAM" id="MobiDB-lite"/>
    </source>
</evidence>
<dbReference type="InterPro" id="IPR040122">
    <property type="entry name" value="Importin_beta"/>
</dbReference>
<evidence type="ECO:0000256" key="5">
    <source>
        <dbReference type="ARBA" id="ARBA00022737"/>
    </source>
</evidence>
<evidence type="ECO:0000313" key="11">
    <source>
        <dbReference type="EMBL" id="EGG16202.1"/>
    </source>
</evidence>
<keyword evidence="7" id="KW-0539">Nucleus</keyword>